<evidence type="ECO:0000256" key="5">
    <source>
        <dbReference type="ARBA" id="ARBA00023235"/>
    </source>
</evidence>
<evidence type="ECO:0000256" key="2">
    <source>
        <dbReference type="ARBA" id="ARBA00022801"/>
    </source>
</evidence>
<dbReference type="InterPro" id="IPR014016">
    <property type="entry name" value="UvrD-like_ATP-bd"/>
</dbReference>
<dbReference type="SUPFAM" id="SSF52540">
    <property type="entry name" value="P-loop containing nucleoside triphosphate hydrolases"/>
    <property type="match status" value="1"/>
</dbReference>
<keyword evidence="5" id="KW-0413">Isomerase</keyword>
<sequence>MNLTTEQWAVVNAPEHILKVNAVAGSGKTTTLLEYARKRPNHRILYLSFNSSSSDEMNRKCFAAELKNITVRTFHALAYKYANGFDYELVGDFSEGTILDNYVRGNINDKLERLLLISWLVKDMMIFYLNSSHIYIDNALLIHYKDETVPKFKIEQLLSCYDDFILTTVKSILTRMKKKEIPAIHDFYLKMFHLSKPILSFYDVILIDEAQDLSGVMLDILNMQKASRVFVGDTFQQIYSFRYAINVLEKIDCTEYSLTQTFRFGHSFAQEVCKIVNRSYCILDKMNYHIQITGTEKETNIVNFSSVEGQKRAVISRSVLKLFSEAISCLPGKLSFYFEGGYDSYGFMSSRVRSVFYLYKENYNKIDDKFIKKFNSFKALIDFAKTSQNRHLLNSCELVLRYQENLFDISKQIKQRIVPKEEAGIIFTTTHKAKGQEYPNVQMVDDDFITCEQLENAVKKPKEFNFQKLREEVNIFYVAATRAMDNIILQKF</sequence>
<proteinExistence type="predicted"/>
<evidence type="ECO:0000256" key="6">
    <source>
        <dbReference type="ARBA" id="ARBA00034617"/>
    </source>
</evidence>
<organism evidence="11 12">
    <name type="scientific">Candidatus Marithioploca araucensis</name>
    <dbReference type="NCBI Taxonomy" id="70273"/>
    <lineage>
        <taxon>Bacteria</taxon>
        <taxon>Pseudomonadati</taxon>
        <taxon>Pseudomonadota</taxon>
        <taxon>Gammaproteobacteria</taxon>
        <taxon>Thiotrichales</taxon>
        <taxon>Thiotrichaceae</taxon>
        <taxon>Candidatus Marithioploca</taxon>
    </lineage>
</organism>
<evidence type="ECO:0000256" key="8">
    <source>
        <dbReference type="ARBA" id="ARBA00048988"/>
    </source>
</evidence>
<dbReference type="Pfam" id="PF00580">
    <property type="entry name" value="UvrD-helicase"/>
    <property type="match status" value="1"/>
</dbReference>
<evidence type="ECO:0000256" key="1">
    <source>
        <dbReference type="ARBA" id="ARBA00022741"/>
    </source>
</evidence>
<feature type="domain" description="UvrD-like helicase ATP-binding" evidence="10">
    <location>
        <begin position="1"/>
        <end position="271"/>
    </location>
</feature>
<dbReference type="PANTHER" id="PTHR11070">
    <property type="entry name" value="UVRD / RECB / PCRA DNA HELICASE FAMILY MEMBER"/>
    <property type="match status" value="1"/>
</dbReference>
<dbReference type="InterPro" id="IPR027417">
    <property type="entry name" value="P-loop_NTPase"/>
</dbReference>
<evidence type="ECO:0000256" key="9">
    <source>
        <dbReference type="PROSITE-ProRule" id="PRU00560"/>
    </source>
</evidence>
<feature type="binding site" evidence="9">
    <location>
        <begin position="22"/>
        <end position="29"/>
    </location>
    <ligand>
        <name>ATP</name>
        <dbReference type="ChEBI" id="CHEBI:30616"/>
    </ligand>
</feature>
<name>A0ABT7VQU3_9GAMM</name>
<dbReference type="InterPro" id="IPR014017">
    <property type="entry name" value="DNA_helicase_UvrD-like_C"/>
</dbReference>
<evidence type="ECO:0000256" key="7">
    <source>
        <dbReference type="ARBA" id="ARBA00034808"/>
    </source>
</evidence>
<dbReference type="EMBL" id="JAUCGM010000039">
    <property type="protein sequence ID" value="MDM8562030.1"/>
    <property type="molecule type" value="Genomic_DNA"/>
</dbReference>
<keyword evidence="1 9" id="KW-0547">Nucleotide-binding</keyword>
<accession>A0ABT7VQU3</accession>
<comment type="catalytic activity">
    <reaction evidence="6">
        <text>Couples ATP hydrolysis with the unwinding of duplex DNA by translocating in the 3'-5' direction.</text>
        <dbReference type="EC" id="5.6.2.4"/>
    </reaction>
</comment>
<gene>
    <name evidence="11" type="ORF">QUF54_01600</name>
</gene>
<keyword evidence="12" id="KW-1185">Reference proteome</keyword>
<dbReference type="EC" id="5.6.2.4" evidence="7"/>
<dbReference type="InterPro" id="IPR000212">
    <property type="entry name" value="DNA_helicase_UvrD/REP"/>
</dbReference>
<dbReference type="PROSITE" id="PS51198">
    <property type="entry name" value="UVRD_HELICASE_ATP_BIND"/>
    <property type="match status" value="1"/>
</dbReference>
<evidence type="ECO:0000259" key="10">
    <source>
        <dbReference type="PROSITE" id="PS51198"/>
    </source>
</evidence>
<reference evidence="11" key="1">
    <citation type="submission" date="2023-06" db="EMBL/GenBank/DDBJ databases">
        <title>Uncultivated large filamentous bacteria from sulfidic sediments reveal new species and different genomic features in energy metabolism and defense.</title>
        <authorList>
            <person name="Fonseca A."/>
        </authorList>
    </citation>
    <scope>NUCLEOTIDE SEQUENCE</scope>
    <source>
        <strain evidence="11">HSG4</strain>
    </source>
</reference>
<evidence type="ECO:0000313" key="11">
    <source>
        <dbReference type="EMBL" id="MDM8562030.1"/>
    </source>
</evidence>
<protein>
    <recommendedName>
        <fullName evidence="7">DNA 3'-5' helicase</fullName>
        <ecNumber evidence="7">5.6.2.4</ecNumber>
    </recommendedName>
</protein>
<evidence type="ECO:0000256" key="3">
    <source>
        <dbReference type="ARBA" id="ARBA00022806"/>
    </source>
</evidence>
<keyword evidence="2 9" id="KW-0378">Hydrolase</keyword>
<dbReference type="PANTHER" id="PTHR11070:SF30">
    <property type="entry name" value="F-BOX DNA HELICASE 1"/>
    <property type="match status" value="1"/>
</dbReference>
<comment type="caution">
    <text evidence="11">The sequence shown here is derived from an EMBL/GenBank/DDBJ whole genome shotgun (WGS) entry which is preliminary data.</text>
</comment>
<keyword evidence="4 9" id="KW-0067">ATP-binding</keyword>
<evidence type="ECO:0000256" key="4">
    <source>
        <dbReference type="ARBA" id="ARBA00022840"/>
    </source>
</evidence>
<keyword evidence="3 9" id="KW-0347">Helicase</keyword>
<dbReference type="Proteomes" id="UP001171945">
    <property type="component" value="Unassembled WGS sequence"/>
</dbReference>
<dbReference type="Gene3D" id="3.40.50.300">
    <property type="entry name" value="P-loop containing nucleotide triphosphate hydrolases"/>
    <property type="match status" value="2"/>
</dbReference>
<evidence type="ECO:0000313" key="12">
    <source>
        <dbReference type="Proteomes" id="UP001171945"/>
    </source>
</evidence>
<dbReference type="Pfam" id="PF13361">
    <property type="entry name" value="UvrD_C"/>
    <property type="match status" value="1"/>
</dbReference>
<comment type="catalytic activity">
    <reaction evidence="8">
        <text>ATP + H2O = ADP + phosphate + H(+)</text>
        <dbReference type="Rhea" id="RHEA:13065"/>
        <dbReference type="ChEBI" id="CHEBI:15377"/>
        <dbReference type="ChEBI" id="CHEBI:15378"/>
        <dbReference type="ChEBI" id="CHEBI:30616"/>
        <dbReference type="ChEBI" id="CHEBI:43474"/>
        <dbReference type="ChEBI" id="CHEBI:456216"/>
        <dbReference type="EC" id="5.6.2.4"/>
    </reaction>
</comment>